<dbReference type="STRING" id="6832.A0A553PFA5"/>
<dbReference type="EMBL" id="VCGU01000004">
    <property type="protein sequence ID" value="TRY76368.1"/>
    <property type="molecule type" value="Genomic_DNA"/>
</dbReference>
<dbReference type="OrthoDB" id="124855at2759"/>
<dbReference type="GO" id="GO:0005634">
    <property type="term" value="C:nucleus"/>
    <property type="evidence" value="ECO:0007669"/>
    <property type="project" value="UniProtKB-SubCell"/>
</dbReference>
<dbReference type="InterPro" id="IPR008676">
    <property type="entry name" value="MRG"/>
</dbReference>
<organism evidence="8 9">
    <name type="scientific">Tigriopus californicus</name>
    <name type="common">Marine copepod</name>
    <dbReference type="NCBI Taxonomy" id="6832"/>
    <lineage>
        <taxon>Eukaryota</taxon>
        <taxon>Metazoa</taxon>
        <taxon>Ecdysozoa</taxon>
        <taxon>Arthropoda</taxon>
        <taxon>Crustacea</taxon>
        <taxon>Multicrustacea</taxon>
        <taxon>Hexanauplia</taxon>
        <taxon>Copepoda</taxon>
        <taxon>Harpacticoida</taxon>
        <taxon>Harpacticidae</taxon>
        <taxon>Tigriopus</taxon>
    </lineage>
</organism>
<feature type="region of interest" description="Disordered" evidence="6">
    <location>
        <begin position="82"/>
        <end position="200"/>
    </location>
</feature>
<proteinExistence type="predicted"/>
<feature type="domain" description="Chromo" evidence="7">
    <location>
        <begin position="6"/>
        <end position="77"/>
    </location>
</feature>
<dbReference type="GO" id="GO:0006325">
    <property type="term" value="P:chromatin organization"/>
    <property type="evidence" value="ECO:0007669"/>
    <property type="project" value="UniProtKB-KW"/>
</dbReference>
<dbReference type="AlphaFoldDB" id="A0A553PFA5"/>
<dbReference type="InterPro" id="IPR000953">
    <property type="entry name" value="Chromo/chromo_shadow_dom"/>
</dbReference>
<keyword evidence="3" id="KW-0805">Transcription regulation</keyword>
<feature type="compositionally biased region" description="Gly residues" evidence="6">
    <location>
        <begin position="97"/>
        <end position="131"/>
    </location>
</feature>
<gene>
    <name evidence="8" type="ORF">TCAL_11353</name>
</gene>
<keyword evidence="5" id="KW-0539">Nucleus</keyword>
<dbReference type="PANTHER" id="PTHR10880:SF48">
    <property type="entry name" value="MORTALITY FACTOR 4 LIKE 2"/>
    <property type="match status" value="1"/>
</dbReference>
<dbReference type="InterPro" id="IPR038217">
    <property type="entry name" value="MRG_C_sf"/>
</dbReference>
<dbReference type="Gene3D" id="1.10.274.30">
    <property type="entry name" value="MRG domain"/>
    <property type="match status" value="1"/>
</dbReference>
<feature type="compositionally biased region" description="Low complexity" evidence="6">
    <location>
        <begin position="177"/>
        <end position="188"/>
    </location>
</feature>
<dbReference type="SUPFAM" id="SSF54160">
    <property type="entry name" value="Chromo domain-like"/>
    <property type="match status" value="1"/>
</dbReference>
<keyword evidence="4" id="KW-0804">Transcription</keyword>
<reference evidence="8 9" key="1">
    <citation type="journal article" date="2018" name="Nat. Ecol. Evol.">
        <title>Genomic signatures of mitonuclear coevolution across populations of Tigriopus californicus.</title>
        <authorList>
            <person name="Barreto F.S."/>
            <person name="Watson E.T."/>
            <person name="Lima T.G."/>
            <person name="Willett C.S."/>
            <person name="Edmands S."/>
            <person name="Li W."/>
            <person name="Burton R.S."/>
        </authorList>
    </citation>
    <scope>NUCLEOTIDE SEQUENCE [LARGE SCALE GENOMIC DNA]</scope>
    <source>
        <strain evidence="8 9">San Diego</strain>
    </source>
</reference>
<dbReference type="InterPro" id="IPR016197">
    <property type="entry name" value="Chromo-like_dom_sf"/>
</dbReference>
<evidence type="ECO:0000313" key="9">
    <source>
        <dbReference type="Proteomes" id="UP000318571"/>
    </source>
</evidence>
<dbReference type="GO" id="GO:0035267">
    <property type="term" value="C:NuA4 histone acetyltransferase complex"/>
    <property type="evidence" value="ECO:0007669"/>
    <property type="project" value="TreeGrafter"/>
</dbReference>
<evidence type="ECO:0000256" key="2">
    <source>
        <dbReference type="ARBA" id="ARBA00022853"/>
    </source>
</evidence>
<dbReference type="OMA" id="NEINMGH"/>
<dbReference type="Proteomes" id="UP000318571">
    <property type="component" value="Chromosome 5"/>
</dbReference>
<evidence type="ECO:0000259" key="7">
    <source>
        <dbReference type="SMART" id="SM00298"/>
    </source>
</evidence>
<dbReference type="Pfam" id="PF05712">
    <property type="entry name" value="MRG"/>
    <property type="match status" value="1"/>
</dbReference>
<comment type="caution">
    <text evidence="8">The sequence shown here is derived from an EMBL/GenBank/DDBJ whole genome shotgun (WGS) entry which is preliminary data.</text>
</comment>
<evidence type="ECO:0000256" key="3">
    <source>
        <dbReference type="ARBA" id="ARBA00023015"/>
    </source>
</evidence>
<accession>A0A553PFA5</accession>
<dbReference type="PROSITE" id="PS51640">
    <property type="entry name" value="MRG"/>
    <property type="match status" value="1"/>
</dbReference>
<name>A0A553PFA5_TIGCA</name>
<evidence type="ECO:0000256" key="5">
    <source>
        <dbReference type="ARBA" id="ARBA00023242"/>
    </source>
</evidence>
<dbReference type="PANTHER" id="PTHR10880">
    <property type="entry name" value="MORTALITY FACTOR 4-LIKE PROTEIN"/>
    <property type="match status" value="1"/>
</dbReference>
<comment type="subcellular location">
    <subcellularLocation>
        <location evidence="1">Nucleus</location>
    </subcellularLocation>
</comment>
<dbReference type="Pfam" id="PF22732">
    <property type="entry name" value="MSL3_chromo-like"/>
    <property type="match status" value="1"/>
</dbReference>
<dbReference type="InterPro" id="IPR026541">
    <property type="entry name" value="MRG_dom"/>
</dbReference>
<dbReference type="SMART" id="SM00298">
    <property type="entry name" value="CHROMO"/>
    <property type="match status" value="1"/>
</dbReference>
<feature type="compositionally biased region" description="Polar residues" evidence="6">
    <location>
        <begin position="135"/>
        <end position="146"/>
    </location>
</feature>
<keyword evidence="2" id="KW-0156">Chromatin regulator</keyword>
<protein>
    <recommendedName>
        <fullName evidence="7">Chromo domain-containing protein</fullName>
    </recommendedName>
</protein>
<evidence type="ECO:0000313" key="8">
    <source>
        <dbReference type="EMBL" id="TRY76368.1"/>
    </source>
</evidence>
<dbReference type="GO" id="GO:0006355">
    <property type="term" value="P:regulation of DNA-templated transcription"/>
    <property type="evidence" value="ECO:0007669"/>
    <property type="project" value="InterPro"/>
</dbReference>
<evidence type="ECO:0000256" key="6">
    <source>
        <dbReference type="SAM" id="MobiDB-lite"/>
    </source>
</evidence>
<evidence type="ECO:0000256" key="1">
    <source>
        <dbReference type="ARBA" id="ARBA00004123"/>
    </source>
</evidence>
<dbReference type="Gene3D" id="2.30.30.140">
    <property type="match status" value="1"/>
</dbReference>
<keyword evidence="9" id="KW-1185">Reference proteome</keyword>
<evidence type="ECO:0000256" key="4">
    <source>
        <dbReference type="ARBA" id="ARBA00023163"/>
    </source>
</evidence>
<dbReference type="CDD" id="cd18983">
    <property type="entry name" value="CBD_MSL3_like"/>
    <property type="match status" value="1"/>
</dbReference>
<dbReference type="InterPro" id="IPR053820">
    <property type="entry name" value="MSL3_chromo-like"/>
</dbReference>
<dbReference type="PIRSF" id="PIRSF038133">
    <property type="entry name" value="HAT_Nua4_EAF3/MRG15"/>
    <property type="match status" value="1"/>
</dbReference>
<sequence>MPPKPKFTESEKVLCFHGPLLYEAKCVKSRRDPQAKGEFQFFVHYQGWNKNWDEWVPESRILKINPENLDKKDKLLHNHQANVKEKKKSAKNAKPSGGSGSGSNTPQGGGGGTGLGGSLGGLGLGLGGPGSVGSRSNNTSRASTPVSDRASKGGGSKRTLADDERSTSSWEDETPLSSGTRRSAAAAAKKARGGVAGDEGSEDALANRKVQIELPEELKYVLVSDWDLVTHKRQIFQLPAKVPVSAITADFLRHVEKGGQNRTGVHSEIVLGLKDVFNDMLGLCLLYKSERKQFETLMKGDKSPFELYGSPHLLRFMVKLGPYLKLTNIHREPDMRTIEGVLKEFLAYLEAHRPKYFSSKNYVDATEG</sequence>